<dbReference type="InterPro" id="IPR037396">
    <property type="entry name" value="FMN_HAD"/>
</dbReference>
<dbReference type="InterPro" id="IPR000262">
    <property type="entry name" value="FMN-dep_DH"/>
</dbReference>
<feature type="domain" description="FMN hydroxy acid dehydrogenase" evidence="8">
    <location>
        <begin position="28"/>
        <end position="403"/>
    </location>
</feature>
<dbReference type="GeneID" id="36598390"/>
<name>A0A2T4BDC2_9HYPO</name>
<dbReference type="InterPro" id="IPR012133">
    <property type="entry name" value="Alpha-hydoxy_acid_DH_FMN"/>
</dbReference>
<keyword evidence="3 7" id="KW-0288">FMN</keyword>
<feature type="binding site" evidence="7">
    <location>
        <begin position="329"/>
        <end position="333"/>
    </location>
    <ligand>
        <name>FMN</name>
        <dbReference type="ChEBI" id="CHEBI:58210"/>
    </ligand>
</feature>
<evidence type="ECO:0000313" key="9">
    <source>
        <dbReference type="EMBL" id="PTB67268.1"/>
    </source>
</evidence>
<evidence type="ECO:0000256" key="7">
    <source>
        <dbReference type="PIRSR" id="PIRSR000138-2"/>
    </source>
</evidence>
<dbReference type="InterPro" id="IPR008259">
    <property type="entry name" value="FMN_hydac_DH_AS"/>
</dbReference>
<keyword evidence="2 7" id="KW-0285">Flavoprotein</keyword>
<dbReference type="RefSeq" id="XP_024750588.1">
    <property type="nucleotide sequence ID" value="XM_024890272.1"/>
</dbReference>
<evidence type="ECO:0000256" key="2">
    <source>
        <dbReference type="ARBA" id="ARBA00022630"/>
    </source>
</evidence>
<feature type="binding site" evidence="7">
    <location>
        <position position="136"/>
    </location>
    <ligand>
        <name>FMN</name>
        <dbReference type="ChEBI" id="CHEBI:58210"/>
    </ligand>
</feature>
<feature type="binding site" evidence="7">
    <location>
        <begin position="107"/>
        <end position="109"/>
    </location>
    <ligand>
        <name>FMN</name>
        <dbReference type="ChEBI" id="CHEBI:58210"/>
    </ligand>
</feature>
<feature type="active site" description="Proton acceptor" evidence="6">
    <location>
        <position position="298"/>
    </location>
</feature>
<dbReference type="GO" id="GO:0010181">
    <property type="term" value="F:FMN binding"/>
    <property type="evidence" value="ECO:0007669"/>
    <property type="project" value="InterPro"/>
</dbReference>
<keyword evidence="10" id="KW-1185">Reference proteome</keyword>
<evidence type="ECO:0000256" key="1">
    <source>
        <dbReference type="ARBA" id="ARBA00001917"/>
    </source>
</evidence>
<accession>A0A2T4BDC2</accession>
<dbReference type="EMBL" id="KZ680211">
    <property type="protein sequence ID" value="PTB67268.1"/>
    <property type="molecule type" value="Genomic_DNA"/>
</dbReference>
<comment type="cofactor">
    <cofactor evidence="1">
        <name>FMN</name>
        <dbReference type="ChEBI" id="CHEBI:58210"/>
    </cofactor>
</comment>
<evidence type="ECO:0000259" key="8">
    <source>
        <dbReference type="PROSITE" id="PS51349"/>
    </source>
</evidence>
<feature type="binding site" evidence="7">
    <location>
        <position position="160"/>
    </location>
    <ligand>
        <name>glyoxylate</name>
        <dbReference type="ChEBI" id="CHEBI:36655"/>
    </ligand>
</feature>
<feature type="binding site" evidence="7">
    <location>
        <position position="54"/>
    </location>
    <ligand>
        <name>glyoxylate</name>
        <dbReference type="ChEBI" id="CHEBI:36655"/>
    </ligand>
</feature>
<sequence>MTDEQGDGPQPYAAYLRTIVQKGLLAGELPIVTTNPNWLEKQAKEKMTKAGFEYILGGAGESATMDANRLAFRQWKIVPRVLRPTTPRDLSVTIFGQKYDVPVFMAPVGVNSLYHKDKEIGVAQACAALNVPFTMSTVAQTTMEEIAAAVPKSPRWFQLYWPSDEEITASLLKRAKDNGFTALVVTLDTWTLGWRPHDLDFANIPFLLGEGCANGFADPVVRRKFAEMSDGGTPEDNVMQASLYWIGEAFPGKSHAWEDIKILKKYWDGPIILKGILSVEDAELAAEHGVDGIIVSNHGGRQIDGTIATLDVLPEIVDAVGSRLTVMMDSGIRTGADIVKALALGAKAVLVGRPVVYGLGINGKEGAEAVLAGLLADLDLTMGLAGAKRVADLKRSLLRRVQYPGDVKSNL</sequence>
<dbReference type="PANTHER" id="PTHR10578">
    <property type="entry name" value="S -2-HYDROXY-ACID OXIDASE-RELATED"/>
    <property type="match status" value="1"/>
</dbReference>
<protein>
    <submittedName>
        <fullName evidence="9">FMN-dependent alpha-hydroxy acid dehydrogenase</fullName>
    </submittedName>
</protein>
<dbReference type="Proteomes" id="UP000241546">
    <property type="component" value="Unassembled WGS sequence"/>
</dbReference>
<feature type="binding site" evidence="7">
    <location>
        <position position="195"/>
    </location>
    <ligand>
        <name>glyoxylate</name>
        <dbReference type="ChEBI" id="CHEBI:36655"/>
    </ligand>
</feature>
<evidence type="ECO:0000256" key="4">
    <source>
        <dbReference type="ARBA" id="ARBA00023002"/>
    </source>
</evidence>
<dbReference type="PANTHER" id="PTHR10578:SF86">
    <property type="entry name" value="DEPENDENT DEHYDROGENASE, PUTATIVE (AFU_ORTHOLOGUE AFUA_6G02720)-RELATED"/>
    <property type="match status" value="1"/>
</dbReference>
<dbReference type="PROSITE" id="PS51349">
    <property type="entry name" value="FMN_HYDROXY_ACID_DH_2"/>
    <property type="match status" value="1"/>
</dbReference>
<evidence type="ECO:0000256" key="3">
    <source>
        <dbReference type="ARBA" id="ARBA00022643"/>
    </source>
</evidence>
<evidence type="ECO:0000313" key="10">
    <source>
        <dbReference type="Proteomes" id="UP000241546"/>
    </source>
</evidence>
<dbReference type="CDD" id="cd03332">
    <property type="entry name" value="LMO_FMN"/>
    <property type="match status" value="1"/>
</dbReference>
<dbReference type="PIRSF" id="PIRSF000138">
    <property type="entry name" value="Al-hdrx_acd_dh"/>
    <property type="match status" value="1"/>
</dbReference>
<proteinExistence type="inferred from homology"/>
<dbReference type="SUPFAM" id="SSF51395">
    <property type="entry name" value="FMN-linked oxidoreductases"/>
    <property type="match status" value="1"/>
</dbReference>
<feature type="binding site" evidence="7">
    <location>
        <position position="301"/>
    </location>
    <ligand>
        <name>glyoxylate</name>
        <dbReference type="ChEBI" id="CHEBI:36655"/>
    </ligand>
</feature>
<reference evidence="10" key="1">
    <citation type="submission" date="2016-07" db="EMBL/GenBank/DDBJ databases">
        <title>Multiple horizontal gene transfer events from other fungi enriched the ability of initially mycotrophic Trichoderma (Ascomycota) to feed on dead plant biomass.</title>
        <authorList>
            <consortium name="DOE Joint Genome Institute"/>
            <person name="Atanasova L."/>
            <person name="Chenthamara K."/>
            <person name="Zhang J."/>
            <person name="Grujic M."/>
            <person name="Henrissat B."/>
            <person name="Kuo A."/>
            <person name="Aerts A."/>
            <person name="Salamov A."/>
            <person name="Lipzen A."/>
            <person name="Labutti K."/>
            <person name="Barry K."/>
            <person name="Miao Y."/>
            <person name="Rahimi M.J."/>
            <person name="Shen Q."/>
            <person name="Grigoriev I.V."/>
            <person name="Kubicek C.P."/>
            <person name="Druzhinina I.S."/>
        </authorList>
    </citation>
    <scope>NUCLEOTIDE SEQUENCE [LARGE SCALE GENOMIC DNA]</scope>
    <source>
        <strain evidence="10">TUCIM 6016</strain>
    </source>
</reference>
<dbReference type="AlphaFoldDB" id="A0A2T4BDC2"/>
<dbReference type="FunFam" id="3.20.20.70:FF:000132">
    <property type="entry name" value="FMN dependent dehydrogenase"/>
    <property type="match status" value="1"/>
</dbReference>
<evidence type="ECO:0000256" key="5">
    <source>
        <dbReference type="ARBA" id="ARBA00024042"/>
    </source>
</evidence>
<dbReference type="OrthoDB" id="25826at2759"/>
<dbReference type="InterPro" id="IPR037350">
    <property type="entry name" value="LMO_FMN"/>
</dbReference>
<organism evidence="9 10">
    <name type="scientific">Trichoderma citrinoviride</name>
    <dbReference type="NCBI Taxonomy" id="58853"/>
    <lineage>
        <taxon>Eukaryota</taxon>
        <taxon>Fungi</taxon>
        <taxon>Dikarya</taxon>
        <taxon>Ascomycota</taxon>
        <taxon>Pezizomycotina</taxon>
        <taxon>Sordariomycetes</taxon>
        <taxon>Hypocreomycetidae</taxon>
        <taxon>Hypocreales</taxon>
        <taxon>Hypocreaceae</taxon>
        <taxon>Trichoderma</taxon>
    </lineage>
</organism>
<feature type="binding site" evidence="7">
    <location>
        <position position="274"/>
    </location>
    <ligand>
        <name>FMN</name>
        <dbReference type="ChEBI" id="CHEBI:58210"/>
    </ligand>
</feature>
<dbReference type="InterPro" id="IPR013785">
    <property type="entry name" value="Aldolase_TIM"/>
</dbReference>
<dbReference type="GO" id="GO:0016491">
    <property type="term" value="F:oxidoreductase activity"/>
    <property type="evidence" value="ECO:0007669"/>
    <property type="project" value="UniProtKB-KW"/>
</dbReference>
<feature type="binding site" evidence="7">
    <location>
        <begin position="352"/>
        <end position="353"/>
    </location>
    <ligand>
        <name>FMN</name>
        <dbReference type="ChEBI" id="CHEBI:58210"/>
    </ligand>
</feature>
<dbReference type="Pfam" id="PF01070">
    <property type="entry name" value="FMN_dh"/>
    <property type="match status" value="1"/>
</dbReference>
<keyword evidence="4" id="KW-0560">Oxidoreductase</keyword>
<feature type="binding site" evidence="7">
    <location>
        <position position="158"/>
    </location>
    <ligand>
        <name>FMN</name>
        <dbReference type="ChEBI" id="CHEBI:58210"/>
    </ligand>
</feature>
<feature type="binding site" evidence="7">
    <location>
        <position position="296"/>
    </location>
    <ligand>
        <name>FMN</name>
        <dbReference type="ChEBI" id="CHEBI:58210"/>
    </ligand>
</feature>
<comment type="similarity">
    <text evidence="5">Belongs to the FMN-dependent alpha-hydroxy acid dehydrogenase family.</text>
</comment>
<dbReference type="Gene3D" id="3.20.20.70">
    <property type="entry name" value="Aldolase class I"/>
    <property type="match status" value="1"/>
</dbReference>
<feature type="binding site" evidence="7">
    <location>
        <position position="298"/>
    </location>
    <ligand>
        <name>glyoxylate</name>
        <dbReference type="ChEBI" id="CHEBI:36655"/>
    </ligand>
</feature>
<dbReference type="PROSITE" id="PS00557">
    <property type="entry name" value="FMN_HYDROXY_ACID_DH_1"/>
    <property type="match status" value="1"/>
</dbReference>
<gene>
    <name evidence="9" type="ORF">BBK36DRAFT_1116766</name>
</gene>
<evidence type="ECO:0000256" key="6">
    <source>
        <dbReference type="PIRSR" id="PIRSR000138-1"/>
    </source>
</evidence>
<feature type="binding site" evidence="7">
    <location>
        <position position="186"/>
    </location>
    <ligand>
        <name>FMN</name>
        <dbReference type="ChEBI" id="CHEBI:58210"/>
    </ligand>
</feature>